<comment type="caution">
    <text evidence="2">The sequence shown here is derived from an EMBL/GenBank/DDBJ whole genome shotgun (WGS) entry which is preliminary data.</text>
</comment>
<feature type="compositionally biased region" description="Low complexity" evidence="1">
    <location>
        <begin position="608"/>
        <end position="625"/>
    </location>
</feature>
<proteinExistence type="predicted"/>
<feature type="compositionally biased region" description="Pro residues" evidence="1">
    <location>
        <begin position="545"/>
        <end position="554"/>
    </location>
</feature>
<feature type="compositionally biased region" description="Low complexity" evidence="1">
    <location>
        <begin position="558"/>
        <end position="572"/>
    </location>
</feature>
<protein>
    <submittedName>
        <fullName evidence="2">Uncharacterized protein</fullName>
    </submittedName>
</protein>
<dbReference type="SUPFAM" id="SSF48452">
    <property type="entry name" value="TPR-like"/>
    <property type="match status" value="1"/>
</dbReference>
<feature type="compositionally biased region" description="Polar residues" evidence="1">
    <location>
        <begin position="510"/>
        <end position="526"/>
    </location>
</feature>
<name>A0ABQ9X997_9EUKA</name>
<organism evidence="2 3">
    <name type="scientific">Blattamonas nauphoetae</name>
    <dbReference type="NCBI Taxonomy" id="2049346"/>
    <lineage>
        <taxon>Eukaryota</taxon>
        <taxon>Metamonada</taxon>
        <taxon>Preaxostyla</taxon>
        <taxon>Oxymonadida</taxon>
        <taxon>Blattamonas</taxon>
    </lineage>
</organism>
<dbReference type="Gene3D" id="1.25.40.10">
    <property type="entry name" value="Tetratricopeptide repeat domain"/>
    <property type="match status" value="1"/>
</dbReference>
<accession>A0ABQ9X997</accession>
<dbReference type="InterPro" id="IPR052769">
    <property type="entry name" value="TPR_domain_protein"/>
</dbReference>
<feature type="compositionally biased region" description="Polar residues" evidence="1">
    <location>
        <begin position="626"/>
        <end position="637"/>
    </location>
</feature>
<dbReference type="PANTHER" id="PTHR46014:SF1">
    <property type="entry name" value="TETRATRICOPEPTIDE REPEAT PROTEIN 1"/>
    <property type="match status" value="1"/>
</dbReference>
<gene>
    <name evidence="2" type="ORF">BLNAU_15874</name>
</gene>
<feature type="region of interest" description="Disordered" evidence="1">
    <location>
        <begin position="488"/>
        <end position="572"/>
    </location>
</feature>
<evidence type="ECO:0000313" key="2">
    <source>
        <dbReference type="EMBL" id="KAK2949148.1"/>
    </source>
</evidence>
<dbReference type="PANTHER" id="PTHR46014">
    <property type="entry name" value="TETRATRICOPEPTIDE REPEAT PROTEIN 1"/>
    <property type="match status" value="1"/>
</dbReference>
<feature type="region of interest" description="Disordered" evidence="1">
    <location>
        <begin position="588"/>
        <end position="661"/>
    </location>
</feature>
<keyword evidence="3" id="KW-1185">Reference proteome</keyword>
<dbReference type="EMBL" id="JARBJD010000161">
    <property type="protein sequence ID" value="KAK2949148.1"/>
    <property type="molecule type" value="Genomic_DNA"/>
</dbReference>
<evidence type="ECO:0000313" key="3">
    <source>
        <dbReference type="Proteomes" id="UP001281761"/>
    </source>
</evidence>
<reference evidence="2 3" key="1">
    <citation type="journal article" date="2022" name="bioRxiv">
        <title>Genomics of Preaxostyla Flagellates Illuminates Evolutionary Transitions and the Path Towards Mitochondrial Loss.</title>
        <authorList>
            <person name="Novak L.V.F."/>
            <person name="Treitli S.C."/>
            <person name="Pyrih J."/>
            <person name="Halakuc P."/>
            <person name="Pipaliya S.V."/>
            <person name="Vacek V."/>
            <person name="Brzon O."/>
            <person name="Soukal P."/>
            <person name="Eme L."/>
            <person name="Dacks J.B."/>
            <person name="Karnkowska A."/>
            <person name="Elias M."/>
            <person name="Hampl V."/>
        </authorList>
    </citation>
    <scope>NUCLEOTIDE SEQUENCE [LARGE SCALE GENOMIC DNA]</scope>
    <source>
        <strain evidence="2">NAU3</strain>
        <tissue evidence="2">Gut</tissue>
    </source>
</reference>
<dbReference type="InterPro" id="IPR011990">
    <property type="entry name" value="TPR-like_helical_dom_sf"/>
</dbReference>
<dbReference type="Proteomes" id="UP001281761">
    <property type="component" value="Unassembled WGS sequence"/>
</dbReference>
<evidence type="ECO:0000256" key="1">
    <source>
        <dbReference type="SAM" id="MobiDB-lite"/>
    </source>
</evidence>
<sequence>MVFGLEICPPSLSPGVSLMNWYLFVEHHHELPFEPNSCPFCQIDSLSSFPSRYLELAKIFQSLQDKSNIDLLPILRLTLTSVSSPRNAELFVSSGLTSVLLNIIERNAQRPFIDSQSPEPFDRLLVLCYSLHILGTLASTNMPSCVVPEVVNRTSIFSFVFLVFNYSSEATTLLPIYTLRFLLALTTDSYHIDETVQQIVLPRQVGSDIPANTSSILSSIIAFLITLPYSLYQEFLRPSAVSPRLSRGVVELVDVIFNTETFTGGVTLDKFTKEFHQNVNKVGIQLIRNITRVERGAVVLSNDSRVGEWLQHESTQLHFGTSQTHLAQIIYNITKHNPHSTTTPTVLNVLPSVLQNRQTSLLGLRTLELLIHKERHFKHPTIFVEPPPHNDLLVPPTAINSSTSSPPDPLIVFPSSASSTPTLHRLFSAFLDVSEVVFSVHQSLVTSLHPIVGMGSEEDVWREEEMLVGLIMTVFVEKPTEADEIISEVSEQDVTEQKEQTEMIIDEPEPTQTEKLGENNQNTESISPEEENEEKMQKDADEPTQPGPEDPPASNPFLLTSPSPHSPLPLTSSLASLNTLSSSSLPPMHSFHAVSMREPSEEQRTPRQLSFSPLSQPSSQTSNSPGNISGTTARSPLTSSTTHTTSHDPSQNSSAHRPHRSSIPCPHCSLPVYVHQYLPDTLLPRFNSFLSTYSNFSTQTYSERQSCSQIGLALKQDGNKSFVASDYATALSLFSSSLLFSPSQPSLRLVALSNATECCLKLGRYEEAVSFGTRALMLSEKGETEKSVEEKVLVRRARALKELGREADACYDLFQLKTQQGRSHSYTMLQDLLTSLYPFKQFSHR</sequence>